<name>A0A2P4Y135_9STRA</name>
<reference evidence="2 3" key="1">
    <citation type="journal article" date="2017" name="Genome Biol. Evol.">
        <title>Phytophthora megakarya and P. palmivora, closely related causal agents of cacao black pod rot, underwent increases in genome sizes and gene numbers by different mechanisms.</title>
        <authorList>
            <person name="Ali S.S."/>
            <person name="Shao J."/>
            <person name="Lary D.J."/>
            <person name="Kronmiller B."/>
            <person name="Shen D."/>
            <person name="Strem M.D."/>
            <person name="Amoako-Attah I."/>
            <person name="Akrofi A.Y."/>
            <person name="Begoude B.A."/>
            <person name="Ten Hoopen G.M."/>
            <person name="Coulibaly K."/>
            <person name="Kebe B.I."/>
            <person name="Melnick R.L."/>
            <person name="Guiltinan M.J."/>
            <person name="Tyler B.M."/>
            <person name="Meinhardt L.W."/>
            <person name="Bailey B.A."/>
        </authorList>
    </citation>
    <scope>NUCLEOTIDE SEQUENCE [LARGE SCALE GENOMIC DNA]</scope>
    <source>
        <strain evidence="3">sbr112.9</strain>
    </source>
</reference>
<gene>
    <name evidence="2" type="ORF">PHPALM_11929</name>
</gene>
<organism evidence="2 3">
    <name type="scientific">Phytophthora palmivora</name>
    <dbReference type="NCBI Taxonomy" id="4796"/>
    <lineage>
        <taxon>Eukaryota</taxon>
        <taxon>Sar</taxon>
        <taxon>Stramenopiles</taxon>
        <taxon>Oomycota</taxon>
        <taxon>Peronosporomycetes</taxon>
        <taxon>Peronosporales</taxon>
        <taxon>Peronosporaceae</taxon>
        <taxon>Phytophthora</taxon>
    </lineage>
</organism>
<evidence type="ECO:0000256" key="1">
    <source>
        <dbReference type="SAM" id="MobiDB-lite"/>
    </source>
</evidence>
<dbReference type="OrthoDB" id="104542at2759"/>
<accession>A0A2P4Y135</accession>
<dbReference type="AlphaFoldDB" id="A0A2P4Y135"/>
<evidence type="ECO:0000313" key="3">
    <source>
        <dbReference type="Proteomes" id="UP000237271"/>
    </source>
</evidence>
<comment type="caution">
    <text evidence="2">The sequence shown here is derived from an EMBL/GenBank/DDBJ whole genome shotgun (WGS) entry which is preliminary data.</text>
</comment>
<feature type="compositionally biased region" description="Basic and acidic residues" evidence="1">
    <location>
        <begin position="1"/>
        <end position="15"/>
    </location>
</feature>
<protein>
    <submittedName>
        <fullName evidence="2">Transposable element Tc3 Transposase</fullName>
    </submittedName>
</protein>
<dbReference type="Proteomes" id="UP000237271">
    <property type="component" value="Unassembled WGS sequence"/>
</dbReference>
<keyword evidence="3" id="KW-1185">Reference proteome</keyword>
<sequence length="74" mass="8799">MTPTAERRLLREASRGKLSSVKPKKQLELPISERRIRDILRANPNFKFEKRMASPVLTKKHKEERLMWAREKVS</sequence>
<proteinExistence type="predicted"/>
<evidence type="ECO:0000313" key="2">
    <source>
        <dbReference type="EMBL" id="POM71500.1"/>
    </source>
</evidence>
<feature type="region of interest" description="Disordered" evidence="1">
    <location>
        <begin position="1"/>
        <end position="23"/>
    </location>
</feature>
<dbReference type="EMBL" id="NCKW01006476">
    <property type="protein sequence ID" value="POM71500.1"/>
    <property type="molecule type" value="Genomic_DNA"/>
</dbReference>